<dbReference type="SUPFAM" id="SSF57756">
    <property type="entry name" value="Retrovirus zinc finger-like domains"/>
    <property type="match status" value="1"/>
</dbReference>
<keyword evidence="1" id="KW-0479">Metal-binding</keyword>
<dbReference type="PROSITE" id="PS51999">
    <property type="entry name" value="ZF_GRF"/>
    <property type="match status" value="1"/>
</dbReference>
<dbReference type="InterPro" id="IPR036875">
    <property type="entry name" value="Znf_CCHC_sf"/>
</dbReference>
<evidence type="ECO:0000256" key="4">
    <source>
        <dbReference type="PROSITE-ProRule" id="PRU00047"/>
    </source>
</evidence>
<dbReference type="EMBL" id="BSYO01000006">
    <property type="protein sequence ID" value="GMH06896.1"/>
    <property type="molecule type" value="Genomic_DNA"/>
</dbReference>
<dbReference type="SMART" id="SM00343">
    <property type="entry name" value="ZnF_C2HC"/>
    <property type="match status" value="1"/>
</dbReference>
<keyword evidence="3" id="KW-0862">Zinc</keyword>
<evidence type="ECO:0000313" key="9">
    <source>
        <dbReference type="Proteomes" id="UP001279734"/>
    </source>
</evidence>
<dbReference type="InterPro" id="IPR010666">
    <property type="entry name" value="Znf_GRF"/>
</dbReference>
<evidence type="ECO:0000259" key="6">
    <source>
        <dbReference type="PROSITE" id="PS50158"/>
    </source>
</evidence>
<name>A0AAD3S9K2_NEPGR</name>
<evidence type="ECO:0000313" key="8">
    <source>
        <dbReference type="EMBL" id="GMH06896.1"/>
    </source>
</evidence>
<protein>
    <recommendedName>
        <fullName evidence="10">CCHC-type domain-containing protein</fullName>
    </recommendedName>
</protein>
<dbReference type="Gene3D" id="4.10.60.10">
    <property type="entry name" value="Zinc finger, CCHC-type"/>
    <property type="match status" value="1"/>
</dbReference>
<dbReference type="PANTHER" id="PTHR33680">
    <property type="entry name" value="OS07G0190500 PROTEIN"/>
    <property type="match status" value="1"/>
</dbReference>
<keyword evidence="5" id="KW-0175">Coiled coil</keyword>
<proteinExistence type="predicted"/>
<feature type="domain" description="CCHC-type" evidence="6">
    <location>
        <begin position="19"/>
        <end position="34"/>
    </location>
</feature>
<reference evidence="8" key="1">
    <citation type="submission" date="2023-05" db="EMBL/GenBank/DDBJ databases">
        <title>Nepenthes gracilis genome sequencing.</title>
        <authorList>
            <person name="Fukushima K."/>
        </authorList>
    </citation>
    <scope>NUCLEOTIDE SEQUENCE</scope>
    <source>
        <strain evidence="8">SING2019-196</strain>
    </source>
</reference>
<comment type="caution">
    <text evidence="8">The sequence shown here is derived from an EMBL/GenBank/DDBJ whole genome shotgun (WGS) entry which is preliminary data.</text>
</comment>
<dbReference type="Pfam" id="PF00098">
    <property type="entry name" value="zf-CCHC"/>
    <property type="match status" value="1"/>
</dbReference>
<dbReference type="InterPro" id="IPR001878">
    <property type="entry name" value="Znf_CCHC"/>
</dbReference>
<feature type="domain" description="GRF-type" evidence="7">
    <location>
        <begin position="62"/>
        <end position="103"/>
    </location>
</feature>
<dbReference type="Pfam" id="PF06839">
    <property type="entry name" value="Zn_ribbon_GRF"/>
    <property type="match status" value="1"/>
</dbReference>
<dbReference type="PROSITE" id="PS50158">
    <property type="entry name" value="ZF_CCHC"/>
    <property type="match status" value="1"/>
</dbReference>
<evidence type="ECO:0000256" key="2">
    <source>
        <dbReference type="ARBA" id="ARBA00022771"/>
    </source>
</evidence>
<dbReference type="AlphaFoldDB" id="A0AAD3S9K2"/>
<dbReference type="GO" id="GO:0008270">
    <property type="term" value="F:zinc ion binding"/>
    <property type="evidence" value="ECO:0007669"/>
    <property type="project" value="UniProtKB-KW"/>
</dbReference>
<dbReference type="GO" id="GO:0003676">
    <property type="term" value="F:nucleic acid binding"/>
    <property type="evidence" value="ECO:0007669"/>
    <property type="project" value="InterPro"/>
</dbReference>
<evidence type="ECO:0000256" key="1">
    <source>
        <dbReference type="ARBA" id="ARBA00022723"/>
    </source>
</evidence>
<keyword evidence="9" id="KW-1185">Reference proteome</keyword>
<feature type="coiled-coil region" evidence="5">
    <location>
        <begin position="448"/>
        <end position="531"/>
    </location>
</feature>
<evidence type="ECO:0008006" key="10">
    <source>
        <dbReference type="Google" id="ProtNLM"/>
    </source>
</evidence>
<evidence type="ECO:0000256" key="3">
    <source>
        <dbReference type="ARBA" id="ARBA00022833"/>
    </source>
</evidence>
<evidence type="ECO:0000256" key="5">
    <source>
        <dbReference type="SAM" id="Coils"/>
    </source>
</evidence>
<organism evidence="8 9">
    <name type="scientific">Nepenthes gracilis</name>
    <name type="common">Slender pitcher plant</name>
    <dbReference type="NCBI Taxonomy" id="150966"/>
    <lineage>
        <taxon>Eukaryota</taxon>
        <taxon>Viridiplantae</taxon>
        <taxon>Streptophyta</taxon>
        <taxon>Embryophyta</taxon>
        <taxon>Tracheophyta</taxon>
        <taxon>Spermatophyta</taxon>
        <taxon>Magnoliopsida</taxon>
        <taxon>eudicotyledons</taxon>
        <taxon>Gunneridae</taxon>
        <taxon>Pentapetalae</taxon>
        <taxon>Caryophyllales</taxon>
        <taxon>Nepenthaceae</taxon>
        <taxon>Nepenthes</taxon>
    </lineage>
</organism>
<accession>A0AAD3S9K2</accession>
<dbReference type="Proteomes" id="UP001279734">
    <property type="component" value="Unassembled WGS sequence"/>
</dbReference>
<dbReference type="PANTHER" id="PTHR33680:SF1">
    <property type="entry name" value="OS05G0489500 PROTEIN"/>
    <property type="match status" value="1"/>
</dbReference>
<evidence type="ECO:0000259" key="7">
    <source>
        <dbReference type="PROSITE" id="PS51999"/>
    </source>
</evidence>
<sequence>MAHILQEPLSNTNVLKDACFHCKKQGHWVRDCPERVRPGDSCNPPPSASTAADPTEYPAHYCECGRGICQVSVSTKKYPGRKFYHCSCKGPLKCDYFNWCDQLSENELRSTPPETLFPICGCGAGVCTKLTDPSGCVKFICPIKKGQGACGFIHWPDMQVRNGQVDQSSTSVCLEDQSSILISPEDQSRILISTTDKSSTLISPDDHRARNNDCEHPLDEIPVQLEQIESNSTFTGSSPNCNDPVQNAFENGFVSELNGESSVENVQASNEFQLVEFSRQIVSPTDPLSAGVAEAPFVGLEDHPITELVKKSKLNPCSKPSQSLHGLGNIMAGTVSQAFDNLGAQVRDSLVTLLESMNPHDHEKMVDEATITFTALQCLQVDCKIFCERVKGYIEQAKRLAEVEEVIGSDASSEELINRYYSEKSRFEEISHAHSEAMRALAASSSHMQSVRREASCLKDLLLEAELELASCEAETVDIQARLLQISEKMFESKKSLESASREAAEALKHSEQQEIELSAAKAAFEKARAQLRR</sequence>
<keyword evidence="2 4" id="KW-0863">Zinc-finger</keyword>
<gene>
    <name evidence="8" type="ORF">Nepgr_008736</name>
</gene>